<proteinExistence type="predicted"/>
<dbReference type="InterPro" id="IPR006311">
    <property type="entry name" value="TAT_signal"/>
</dbReference>
<dbReference type="PROSITE" id="PS51318">
    <property type="entry name" value="TAT"/>
    <property type="match status" value="1"/>
</dbReference>
<name>A0A2W5Q479_RHOSU</name>
<dbReference type="AlphaFoldDB" id="A0A2W5Q479"/>
<dbReference type="Gene3D" id="3.30.160.150">
    <property type="entry name" value="Lipoprotein like domain"/>
    <property type="match status" value="1"/>
</dbReference>
<organism evidence="1 2">
    <name type="scientific">Rhodovulum sulfidophilum</name>
    <name type="common">Rhodobacter sulfidophilus</name>
    <dbReference type="NCBI Taxonomy" id="35806"/>
    <lineage>
        <taxon>Bacteria</taxon>
        <taxon>Pseudomonadati</taxon>
        <taxon>Pseudomonadota</taxon>
        <taxon>Alphaproteobacteria</taxon>
        <taxon>Rhodobacterales</taxon>
        <taxon>Paracoccaceae</taxon>
        <taxon>Rhodovulum</taxon>
    </lineage>
</organism>
<dbReference type="EMBL" id="QFPW01000001">
    <property type="protein sequence ID" value="PZQ52137.1"/>
    <property type="molecule type" value="Genomic_DNA"/>
</dbReference>
<sequence length="172" mass="18414">MWCSDRRAFLTLCLAGAGTLLLAGCGFQPLYGEASPAASMNGRFLLETPDGRPGFEMRERLTERLGAPDEARYRLKVTLSLQSRGSALTQRDYTTRYDVTGVATYQVVPLGGGAPVLTGRVTSMTAYSAPEGDNSSAFASLVAERDAEVRLARTLADQIVMELAVTADQRGG</sequence>
<evidence type="ECO:0000313" key="2">
    <source>
        <dbReference type="Proteomes" id="UP000249185"/>
    </source>
</evidence>
<dbReference type="GO" id="GO:0043165">
    <property type="term" value="P:Gram-negative-bacterium-type cell outer membrane assembly"/>
    <property type="evidence" value="ECO:0007669"/>
    <property type="project" value="InterPro"/>
</dbReference>
<gene>
    <name evidence="1" type="ORF">DI556_00225</name>
</gene>
<reference evidence="1 2" key="1">
    <citation type="submission" date="2017-08" db="EMBL/GenBank/DDBJ databases">
        <title>Infants hospitalized years apart are colonized by the same room-sourced microbial strains.</title>
        <authorList>
            <person name="Brooks B."/>
            <person name="Olm M.R."/>
            <person name="Firek B.A."/>
            <person name="Baker R."/>
            <person name="Thomas B.C."/>
            <person name="Morowitz M.J."/>
            <person name="Banfield J.F."/>
        </authorList>
    </citation>
    <scope>NUCLEOTIDE SEQUENCE [LARGE SCALE GENOMIC DNA]</scope>
    <source>
        <strain evidence="1">S2_005_002_R2_34</strain>
    </source>
</reference>
<dbReference type="InterPro" id="IPR007485">
    <property type="entry name" value="LPS_assembly_LptE"/>
</dbReference>
<dbReference type="Proteomes" id="UP000249185">
    <property type="component" value="Unassembled WGS sequence"/>
</dbReference>
<dbReference type="Pfam" id="PF04390">
    <property type="entry name" value="LptE"/>
    <property type="match status" value="1"/>
</dbReference>
<dbReference type="PROSITE" id="PS51257">
    <property type="entry name" value="PROKAR_LIPOPROTEIN"/>
    <property type="match status" value="1"/>
</dbReference>
<dbReference type="GO" id="GO:0019867">
    <property type="term" value="C:outer membrane"/>
    <property type="evidence" value="ECO:0007669"/>
    <property type="project" value="InterPro"/>
</dbReference>
<evidence type="ECO:0008006" key="3">
    <source>
        <dbReference type="Google" id="ProtNLM"/>
    </source>
</evidence>
<protein>
    <recommendedName>
        <fullName evidence="3">LPS-assembly lipoprotein</fullName>
    </recommendedName>
</protein>
<evidence type="ECO:0000313" key="1">
    <source>
        <dbReference type="EMBL" id="PZQ52137.1"/>
    </source>
</evidence>
<accession>A0A2W5Q479</accession>
<comment type="caution">
    <text evidence="1">The sequence shown here is derived from an EMBL/GenBank/DDBJ whole genome shotgun (WGS) entry which is preliminary data.</text>
</comment>